<reference evidence="2 3" key="1">
    <citation type="submission" date="2013-04" db="EMBL/GenBank/DDBJ databases">
        <title>The Genome Sequence of Bacteroides thetaiotaomicron dnLKV9.</title>
        <authorList>
            <consortium name="The Broad Institute Genomics Platform"/>
            <consortium name="The Broad Institute Genome Sequencing Center for Infectious Disease"/>
            <person name="Earl A."/>
            <person name="Xavier R."/>
            <person name="Kuhn K."/>
            <person name="Stappenbeck T."/>
            <person name="Walker B."/>
            <person name="Young S."/>
            <person name="Zeng Q."/>
            <person name="Gargeya S."/>
            <person name="Fitzgerald M."/>
            <person name="Haas B."/>
            <person name="Abouelleil A."/>
            <person name="Allen A.W."/>
            <person name="Alvarado L."/>
            <person name="Arachchi H.M."/>
            <person name="Berlin A.M."/>
            <person name="Chapman S.B."/>
            <person name="Gainer-Dewar J."/>
            <person name="Goldberg J."/>
            <person name="Griggs A."/>
            <person name="Gujja S."/>
            <person name="Hansen M."/>
            <person name="Howarth C."/>
            <person name="Imamovic A."/>
            <person name="Ireland A."/>
            <person name="Larimer J."/>
            <person name="McCowan C."/>
            <person name="Murphy C."/>
            <person name="Pearson M."/>
            <person name="Poon T.W."/>
            <person name="Priest M."/>
            <person name="Roberts A."/>
            <person name="Saif S."/>
            <person name="Shea T."/>
            <person name="Sisk P."/>
            <person name="Sykes S."/>
            <person name="Wortman J."/>
            <person name="Nusbaum C."/>
            <person name="Birren B."/>
        </authorList>
    </citation>
    <scope>NUCLEOTIDE SEQUENCE [LARGE SCALE GENOMIC DNA]</scope>
    <source>
        <strain evidence="3">dnLKV9</strain>
    </source>
</reference>
<feature type="domain" description="DUF6242" evidence="1">
    <location>
        <begin position="112"/>
        <end position="240"/>
    </location>
</feature>
<dbReference type="EMBL" id="ASSM01000009">
    <property type="protein sequence ID" value="EOS00617.1"/>
    <property type="molecule type" value="Genomic_DNA"/>
</dbReference>
<dbReference type="Pfam" id="PF25852">
    <property type="entry name" value="DUF6242_C"/>
    <property type="match status" value="1"/>
</dbReference>
<evidence type="ECO:0000313" key="3">
    <source>
        <dbReference type="Proteomes" id="UP000014207"/>
    </source>
</evidence>
<organism evidence="2 3">
    <name type="scientific">Bacteroides thetaiotaomicron dnLKV9</name>
    <dbReference type="NCBI Taxonomy" id="1235785"/>
    <lineage>
        <taxon>Bacteria</taxon>
        <taxon>Pseudomonadati</taxon>
        <taxon>Bacteroidota</taxon>
        <taxon>Bacteroidia</taxon>
        <taxon>Bacteroidales</taxon>
        <taxon>Bacteroidaceae</taxon>
        <taxon>Bacteroides</taxon>
    </lineage>
</organism>
<evidence type="ECO:0000313" key="2">
    <source>
        <dbReference type="EMBL" id="EOS00617.1"/>
    </source>
</evidence>
<dbReference type="HOGENOM" id="CLU_078711_0_0_10"/>
<dbReference type="InterPro" id="IPR036278">
    <property type="entry name" value="Sialidase_sf"/>
</dbReference>
<dbReference type="AlphaFoldDB" id="R9H9B4"/>
<protein>
    <recommendedName>
        <fullName evidence="1">DUF6242 domain-containing protein</fullName>
    </recommendedName>
</protein>
<dbReference type="Proteomes" id="UP000014207">
    <property type="component" value="Unassembled WGS sequence"/>
</dbReference>
<proteinExistence type="predicted"/>
<dbReference type="SUPFAM" id="SSF50939">
    <property type="entry name" value="Sialidases"/>
    <property type="match status" value="2"/>
</dbReference>
<dbReference type="PATRIC" id="fig|1235785.3.peg.2476"/>
<dbReference type="RefSeq" id="WP_016268439.1">
    <property type="nucleotide sequence ID" value="NZ_KE159459.1"/>
</dbReference>
<evidence type="ECO:0000259" key="1">
    <source>
        <dbReference type="Pfam" id="PF25852"/>
    </source>
</evidence>
<comment type="caution">
    <text evidence="2">The sequence shown here is derived from an EMBL/GenBank/DDBJ whole genome shotgun (WGS) entry which is preliminary data.</text>
</comment>
<gene>
    <name evidence="2" type="ORF">C799_02466</name>
</gene>
<dbReference type="InterPro" id="IPR058667">
    <property type="entry name" value="DUF6242_C"/>
</dbReference>
<accession>R9H9B4</accession>
<name>R9H9B4_BACT4</name>
<sequence>MLTGNNGVILSRGESYVIGTADWYSIAYGNGKYVAVGASKGNNGAYSGYITNSADGVNWSTPKRLVVSGNGSTTKCKTVMYASGKFVAAGLRDVDDFDPYSSIAISNDGDNWTFASKFSNTSYFNTYYGVAHGNCKYVAVGSYSNRNLISAVSTDAVSWSGYDVAGPGTGILKGIIFAQDVFWAFKNGTVYRSVDGITWTSHSMGGLKTCNSMAFGNGVFVAVGDDGYISTSTNGTIWGTAFMAGTSKWKSVIYSDGKFVVVGEDGYISFSNDGMSWSEPIPIRDNSGNKVKTTFNSILRLAD</sequence>